<dbReference type="PANTHER" id="PTHR10993">
    <property type="entry name" value="OCTANOYLTRANSFERASE"/>
    <property type="match status" value="1"/>
</dbReference>
<reference evidence="5" key="2">
    <citation type="submission" date="2021-01" db="EMBL/GenBank/DDBJ databases">
        <authorList>
            <person name="Lovell J.T."/>
            <person name="Bentley N."/>
            <person name="Bhattarai G."/>
            <person name="Jenkins J.W."/>
            <person name="Sreedasyam A."/>
            <person name="Alarcon Y."/>
            <person name="Bock C."/>
            <person name="Boston L."/>
            <person name="Carlson J."/>
            <person name="Cervantes K."/>
            <person name="Clermont K."/>
            <person name="Krom N."/>
            <person name="Kubenka K."/>
            <person name="Mamidi S."/>
            <person name="Mattison C."/>
            <person name="Monteros M."/>
            <person name="Pisani C."/>
            <person name="Plott C."/>
            <person name="Rajasekar S."/>
            <person name="Rhein H.S."/>
            <person name="Rohla C."/>
            <person name="Song M."/>
            <person name="Hilaire R.S."/>
            <person name="Shu S."/>
            <person name="Wells L."/>
            <person name="Wang X."/>
            <person name="Webber J."/>
            <person name="Heerema R.J."/>
            <person name="Klein P."/>
            <person name="Conner P."/>
            <person name="Grauke L."/>
            <person name="Grimwood J."/>
            <person name="Schmutz J."/>
            <person name="Randall J.J."/>
        </authorList>
    </citation>
    <scope>NUCLEOTIDE SEQUENCE</scope>
    <source>
        <tissue evidence="5">Leaf</tissue>
    </source>
</reference>
<evidence type="ECO:0000256" key="1">
    <source>
        <dbReference type="ARBA" id="ARBA00007907"/>
    </source>
</evidence>
<evidence type="ECO:0000256" key="2">
    <source>
        <dbReference type="ARBA" id="ARBA00043952"/>
    </source>
</evidence>
<dbReference type="EMBL" id="CM031830">
    <property type="protein sequence ID" value="KAG6709003.1"/>
    <property type="molecule type" value="Genomic_DNA"/>
</dbReference>
<dbReference type="PROSITE" id="PS51733">
    <property type="entry name" value="BPL_LPL_CATALYTIC"/>
    <property type="match status" value="1"/>
</dbReference>
<sequence>MIFTVDHFQISIPAACAARKHSDKTFRPRSHTIGPTLNGLSDPKAFESTSISNDRPGKCECFDLYKDLVPYGKAWSWQRRIVSDKMTLIERKQDCPDTLIILQHHPVYTLGTGSSEEYLNFDIKNAPHDVYRTERGGEVTYHGPGQVVLYPIINLRNHRMDLHWYLRALEEVVIRVLSTTFSIKASRLKGFAGVWVGDKKVAAIGIRASQWITYHGLALNVTTDLTPFQSIVPCGIGNRQVGTIKGLLGELQQSTGCVKADVPHPNDCQLIDITHASLIKEFSEFFQLEIHHKTIHMLEFEEATDISSLRRN</sequence>
<comment type="pathway">
    <text evidence="2">Protein modification.</text>
</comment>
<dbReference type="NCBIfam" id="TIGR00214">
    <property type="entry name" value="lipB"/>
    <property type="match status" value="1"/>
</dbReference>
<dbReference type="InterPro" id="IPR000544">
    <property type="entry name" value="Octanoyltransferase"/>
</dbReference>
<dbReference type="PANTHER" id="PTHR10993:SF7">
    <property type="entry name" value="LIPOYLTRANSFERASE 2, MITOCHONDRIAL-RELATED"/>
    <property type="match status" value="1"/>
</dbReference>
<name>A0A8T1QAB1_CARIL</name>
<dbReference type="Proteomes" id="UP000811246">
    <property type="component" value="Chromosome 6"/>
</dbReference>
<comment type="similarity">
    <text evidence="1">Belongs to the LipB family.</text>
</comment>
<evidence type="ECO:0000313" key="5">
    <source>
        <dbReference type="EMBL" id="KAG6709003.1"/>
    </source>
</evidence>
<dbReference type="GO" id="GO:0033819">
    <property type="term" value="F:lipoyl(octanoyl) transferase activity"/>
    <property type="evidence" value="ECO:0007669"/>
    <property type="project" value="InterPro"/>
</dbReference>
<dbReference type="GO" id="GO:0009249">
    <property type="term" value="P:protein lipoylation"/>
    <property type="evidence" value="ECO:0007669"/>
    <property type="project" value="InterPro"/>
</dbReference>
<dbReference type="AlphaFoldDB" id="A0A8T1QAB1"/>
<dbReference type="InterPro" id="IPR004143">
    <property type="entry name" value="BPL_LPL_catalytic"/>
</dbReference>
<evidence type="ECO:0000259" key="3">
    <source>
        <dbReference type="PROSITE" id="PS51733"/>
    </source>
</evidence>
<dbReference type="PROSITE" id="PS01313">
    <property type="entry name" value="LIPB"/>
    <property type="match status" value="1"/>
</dbReference>
<gene>
    <name evidence="4" type="ORF">CIPAW_06G110100</name>
    <name evidence="5" type="ORF">I3842_06G110400</name>
</gene>
<comment type="caution">
    <text evidence="4">The sequence shown here is derived from an EMBL/GenBank/DDBJ whole genome shotgun (WGS) entry which is preliminary data.</text>
</comment>
<dbReference type="EMBL" id="CM031814">
    <property type="protein sequence ID" value="KAG6651428.1"/>
    <property type="molecule type" value="Genomic_DNA"/>
</dbReference>
<organism evidence="4 6">
    <name type="scientific">Carya illinoinensis</name>
    <name type="common">Pecan</name>
    <dbReference type="NCBI Taxonomy" id="32201"/>
    <lineage>
        <taxon>Eukaryota</taxon>
        <taxon>Viridiplantae</taxon>
        <taxon>Streptophyta</taxon>
        <taxon>Embryophyta</taxon>
        <taxon>Tracheophyta</taxon>
        <taxon>Spermatophyta</taxon>
        <taxon>Magnoliopsida</taxon>
        <taxon>eudicotyledons</taxon>
        <taxon>Gunneridae</taxon>
        <taxon>Pentapetalae</taxon>
        <taxon>rosids</taxon>
        <taxon>fabids</taxon>
        <taxon>Fagales</taxon>
        <taxon>Juglandaceae</taxon>
        <taxon>Carya</taxon>
    </lineage>
</organism>
<dbReference type="Proteomes" id="UP000811609">
    <property type="component" value="Chromosome 6"/>
</dbReference>
<dbReference type="Pfam" id="PF21948">
    <property type="entry name" value="LplA-B_cat"/>
    <property type="match status" value="1"/>
</dbReference>
<dbReference type="InterPro" id="IPR020605">
    <property type="entry name" value="Octanoyltransferase_CS"/>
</dbReference>
<protein>
    <recommendedName>
        <fullName evidence="3">BPL/LPL catalytic domain-containing protein</fullName>
    </recommendedName>
</protein>
<keyword evidence="6" id="KW-1185">Reference proteome</keyword>
<accession>A0A8T1QAB1</accession>
<proteinExistence type="inferred from homology"/>
<evidence type="ECO:0000313" key="6">
    <source>
        <dbReference type="Proteomes" id="UP000811609"/>
    </source>
</evidence>
<evidence type="ECO:0000313" key="4">
    <source>
        <dbReference type="EMBL" id="KAG6651428.1"/>
    </source>
</evidence>
<dbReference type="HAMAP" id="MF_00013">
    <property type="entry name" value="LipB"/>
    <property type="match status" value="1"/>
</dbReference>
<reference evidence="4" key="1">
    <citation type="submission" date="2020-12" db="EMBL/GenBank/DDBJ databases">
        <title>WGS assembly of Carya illinoinensis cv. Pawnee.</title>
        <authorList>
            <person name="Platts A."/>
            <person name="Shu S."/>
            <person name="Wright S."/>
            <person name="Barry K."/>
            <person name="Edger P."/>
            <person name="Pires J.C."/>
            <person name="Schmutz J."/>
        </authorList>
    </citation>
    <scope>NUCLEOTIDE SEQUENCE</scope>
    <source>
        <tissue evidence="4">Leaf</tissue>
    </source>
</reference>
<feature type="domain" description="BPL/LPL catalytic" evidence="3">
    <location>
        <begin position="93"/>
        <end position="290"/>
    </location>
</feature>
<dbReference type="NCBIfam" id="NF010925">
    <property type="entry name" value="PRK14345.1"/>
    <property type="match status" value="1"/>
</dbReference>
<dbReference type="CDD" id="cd16444">
    <property type="entry name" value="LipB"/>
    <property type="match status" value="1"/>
</dbReference>